<dbReference type="InterPro" id="IPR029060">
    <property type="entry name" value="PIN-like_dom_sf"/>
</dbReference>
<comment type="caution">
    <text evidence="2">The sequence shown here is derived from an EMBL/GenBank/DDBJ whole genome shotgun (WGS) entry which is preliminary data.</text>
</comment>
<gene>
    <name evidence="2" type="ORF">HBN54_003319</name>
</gene>
<reference evidence="2 3" key="1">
    <citation type="submission" date="2020-03" db="EMBL/GenBank/DDBJ databases">
        <title>Genomic Encyclopedia of Type Strains, Phase IV (KMG-V): Genome sequencing to study the core and pangenomes of soil and plant-associated prokaryotes.</title>
        <authorList>
            <person name="Whitman W."/>
        </authorList>
    </citation>
    <scope>NUCLEOTIDE SEQUENCE [LARGE SCALE GENOMIC DNA]</scope>
    <source>
        <strain evidence="2 3">1B</strain>
    </source>
</reference>
<dbReference type="RefSeq" id="WP_168674300.1">
    <property type="nucleotide sequence ID" value="NZ_JAAVTK010000010.1"/>
</dbReference>
<dbReference type="InterPro" id="IPR002716">
    <property type="entry name" value="PIN_dom"/>
</dbReference>
<accession>A0ABX1HNY1</accession>
<dbReference type="CDD" id="cd18738">
    <property type="entry name" value="PIN_VapC4-5_FitB-like"/>
    <property type="match status" value="1"/>
</dbReference>
<evidence type="ECO:0000313" key="2">
    <source>
        <dbReference type="EMBL" id="NKI90712.1"/>
    </source>
</evidence>
<evidence type="ECO:0000259" key="1">
    <source>
        <dbReference type="Pfam" id="PF01850"/>
    </source>
</evidence>
<dbReference type="Proteomes" id="UP000717634">
    <property type="component" value="Unassembled WGS sequence"/>
</dbReference>
<feature type="domain" description="PIN" evidence="1">
    <location>
        <begin position="3"/>
        <end position="106"/>
    </location>
</feature>
<keyword evidence="3" id="KW-1185">Reference proteome</keyword>
<organism evidence="2 3">
    <name type="scientific">Hymenobacter artigasi</name>
    <dbReference type="NCBI Taxonomy" id="2719616"/>
    <lineage>
        <taxon>Bacteria</taxon>
        <taxon>Pseudomonadati</taxon>
        <taxon>Bacteroidota</taxon>
        <taxon>Cytophagia</taxon>
        <taxon>Cytophagales</taxon>
        <taxon>Hymenobacteraceae</taxon>
        <taxon>Hymenobacter</taxon>
    </lineage>
</organism>
<sequence>MAYLLDSNLLVYSAMEAHEFLRPLALNTQNFVSAISKVETLGFHKLEAADEVYFNSLFALVTLLPVTPNIIETAILLRQQRRMSLGDSLIAATAMEFDLMLATRNVADFASIPNLTVYDPFQS</sequence>
<dbReference type="Gene3D" id="3.40.50.1010">
    <property type="entry name" value="5'-nuclease"/>
    <property type="match status" value="1"/>
</dbReference>
<proteinExistence type="predicted"/>
<evidence type="ECO:0000313" key="3">
    <source>
        <dbReference type="Proteomes" id="UP000717634"/>
    </source>
</evidence>
<name>A0ABX1HNY1_9BACT</name>
<dbReference type="Pfam" id="PF01850">
    <property type="entry name" value="PIN"/>
    <property type="match status" value="1"/>
</dbReference>
<protein>
    <recommendedName>
        <fullName evidence="1">PIN domain-containing protein</fullName>
    </recommendedName>
</protein>
<dbReference type="EMBL" id="JAAVTK010000010">
    <property type="protein sequence ID" value="NKI90712.1"/>
    <property type="molecule type" value="Genomic_DNA"/>
</dbReference>
<dbReference type="SUPFAM" id="SSF88723">
    <property type="entry name" value="PIN domain-like"/>
    <property type="match status" value="1"/>
</dbReference>